<organism evidence="3 4">
    <name type="scientific">Rohdeia mirabilis</name>
    <dbReference type="NCBI Taxonomy" id="2528008"/>
    <lineage>
        <taxon>Bacteria</taxon>
        <taxon>Pseudomonadati</taxon>
        <taxon>Planctomycetota</taxon>
        <taxon>Planctomycetia</taxon>
        <taxon>Planctomycetia incertae sedis</taxon>
        <taxon>Rohdeia</taxon>
    </lineage>
</organism>
<sequence length="595" mass="62860">MPKSTSNDPRRAWVLAAVGILLVAVAWVLWSEIGGDDEPLGRTDAEVSPEAPAGPRTDVELADGPAAVEGTADDRHVAAEAPISERAVLESEAAVEARPVVPVLDVPAPSAFVDTPVEHVPVGDAVVLDLEVRAPAQIGSPRLPAWLDLERGGAEPDVRRVLGDIEGDRWKFVVAGLRTGRHRWTVRTGIHAPIAGGARLEVGRNEVRYELADFDASTVVVAAEFPWGAEDDPEDASGGSSDESVHPNGLPVAEAQPANLPSWIGNDPHAPTTFGPSVPWVVFDGATPDDTVLVPLDAWFDAWTGVVPQQGPLESRTHVVGAPLGGVRPRLLGGLPLTHEATVEQEIGGATALVRDVEDATESATVEVKVRWPEKTATGAAANASASTDDASPTAVTALLYGAVPEDLGALDVSNGPTMWRGIEVPLPLVSELLPSGWLTLDPRTTPRGARVAFVSPGMQPIFHDLDALLETQQVLLEFEPGSGGVLVGAYQNHRFPEAHWAPAFGFDVAWGTDAGTRQLVADGSTDAMPFDLRRTGPMGFVEFADADVRAFDAASLVLGRPDSNAERLARAMHSNLLMELRDAAPGVVELFVQD</sequence>
<feature type="region of interest" description="Disordered" evidence="1">
    <location>
        <begin position="228"/>
        <end position="268"/>
    </location>
</feature>
<feature type="region of interest" description="Disordered" evidence="1">
    <location>
        <begin position="38"/>
        <end position="61"/>
    </location>
</feature>
<dbReference type="RefSeq" id="WP_145190355.1">
    <property type="nucleotide sequence ID" value="NZ_CP036290.1"/>
</dbReference>
<name>A0A518D3D2_9BACT</name>
<dbReference type="Proteomes" id="UP000319342">
    <property type="component" value="Chromosome"/>
</dbReference>
<gene>
    <name evidence="3" type="ORF">Pla163_31240</name>
</gene>
<accession>A0A518D3D2</accession>
<evidence type="ECO:0000256" key="2">
    <source>
        <dbReference type="SAM" id="Phobius"/>
    </source>
</evidence>
<keyword evidence="4" id="KW-1185">Reference proteome</keyword>
<keyword evidence="2" id="KW-1133">Transmembrane helix</keyword>
<reference evidence="3 4" key="1">
    <citation type="submission" date="2019-02" db="EMBL/GenBank/DDBJ databases">
        <title>Deep-cultivation of Planctomycetes and their phenomic and genomic characterization uncovers novel biology.</title>
        <authorList>
            <person name="Wiegand S."/>
            <person name="Jogler M."/>
            <person name="Boedeker C."/>
            <person name="Pinto D."/>
            <person name="Vollmers J."/>
            <person name="Rivas-Marin E."/>
            <person name="Kohn T."/>
            <person name="Peeters S.H."/>
            <person name="Heuer A."/>
            <person name="Rast P."/>
            <person name="Oberbeckmann S."/>
            <person name="Bunk B."/>
            <person name="Jeske O."/>
            <person name="Meyerdierks A."/>
            <person name="Storesund J.E."/>
            <person name="Kallscheuer N."/>
            <person name="Luecker S."/>
            <person name="Lage O.M."/>
            <person name="Pohl T."/>
            <person name="Merkel B.J."/>
            <person name="Hornburger P."/>
            <person name="Mueller R.-W."/>
            <person name="Bruemmer F."/>
            <person name="Labrenz M."/>
            <person name="Spormann A.M."/>
            <person name="Op den Camp H."/>
            <person name="Overmann J."/>
            <person name="Amann R."/>
            <person name="Jetten M.S.M."/>
            <person name="Mascher T."/>
            <person name="Medema M.H."/>
            <person name="Devos D.P."/>
            <person name="Kaster A.-K."/>
            <person name="Ovreas L."/>
            <person name="Rohde M."/>
            <person name="Galperin M.Y."/>
            <person name="Jogler C."/>
        </authorList>
    </citation>
    <scope>NUCLEOTIDE SEQUENCE [LARGE SCALE GENOMIC DNA]</scope>
    <source>
        <strain evidence="3 4">Pla163</strain>
    </source>
</reference>
<keyword evidence="2" id="KW-0812">Transmembrane</keyword>
<keyword evidence="2" id="KW-0472">Membrane</keyword>
<feature type="transmembrane region" description="Helical" evidence="2">
    <location>
        <begin position="12"/>
        <end position="30"/>
    </location>
</feature>
<dbReference type="EMBL" id="CP036290">
    <property type="protein sequence ID" value="QDU85977.1"/>
    <property type="molecule type" value="Genomic_DNA"/>
</dbReference>
<protein>
    <submittedName>
        <fullName evidence="3">Uncharacterized protein</fullName>
    </submittedName>
</protein>
<dbReference type="AlphaFoldDB" id="A0A518D3D2"/>
<evidence type="ECO:0000256" key="1">
    <source>
        <dbReference type="SAM" id="MobiDB-lite"/>
    </source>
</evidence>
<proteinExistence type="predicted"/>
<evidence type="ECO:0000313" key="4">
    <source>
        <dbReference type="Proteomes" id="UP000319342"/>
    </source>
</evidence>
<evidence type="ECO:0000313" key="3">
    <source>
        <dbReference type="EMBL" id="QDU85977.1"/>
    </source>
</evidence>